<evidence type="ECO:0000313" key="2">
    <source>
        <dbReference type="Proteomes" id="UP000054337"/>
    </source>
</evidence>
<gene>
    <name evidence="1" type="ORF">COCVIDRAFT_113866</name>
</gene>
<dbReference type="EMBL" id="KI968845">
    <property type="protein sequence ID" value="EUN21509.1"/>
    <property type="molecule type" value="Genomic_DNA"/>
</dbReference>
<sequence length="119" mass="14096">MPAEGYRRLRRRFDSSTPPPVVNNHTLKQLYTPRRSALFAVLDFFKKKQFHASLKDLNDVFMVPVSIASDIIKNRRVRRWGHGKDEEETRGRPRQLTRVEVNAIYTYIDRYAFEEKALT</sequence>
<organism evidence="1 2">
    <name type="scientific">Bipolaris victoriae (strain FI3)</name>
    <name type="common">Victoria blight of oats agent</name>
    <name type="synonym">Cochliobolus victoriae</name>
    <dbReference type="NCBI Taxonomy" id="930091"/>
    <lineage>
        <taxon>Eukaryota</taxon>
        <taxon>Fungi</taxon>
        <taxon>Dikarya</taxon>
        <taxon>Ascomycota</taxon>
        <taxon>Pezizomycotina</taxon>
        <taxon>Dothideomycetes</taxon>
        <taxon>Pleosporomycetidae</taxon>
        <taxon>Pleosporales</taxon>
        <taxon>Pleosporineae</taxon>
        <taxon>Pleosporaceae</taxon>
        <taxon>Bipolaris</taxon>
    </lineage>
</organism>
<accession>W7E342</accession>
<evidence type="ECO:0000313" key="1">
    <source>
        <dbReference type="EMBL" id="EUN21509.1"/>
    </source>
</evidence>
<dbReference type="HOGENOM" id="CLU_2061096_0_0_1"/>
<dbReference type="Proteomes" id="UP000054337">
    <property type="component" value="Unassembled WGS sequence"/>
</dbReference>
<reference evidence="1 2" key="1">
    <citation type="journal article" date="2013" name="PLoS Genet.">
        <title>Comparative genome structure, secondary metabolite, and effector coding capacity across Cochliobolus pathogens.</title>
        <authorList>
            <person name="Condon B.J."/>
            <person name="Leng Y."/>
            <person name="Wu D."/>
            <person name="Bushley K.E."/>
            <person name="Ohm R.A."/>
            <person name="Otillar R."/>
            <person name="Martin J."/>
            <person name="Schackwitz W."/>
            <person name="Grimwood J."/>
            <person name="MohdZainudin N."/>
            <person name="Xue C."/>
            <person name="Wang R."/>
            <person name="Manning V.A."/>
            <person name="Dhillon B."/>
            <person name="Tu Z.J."/>
            <person name="Steffenson B.J."/>
            <person name="Salamov A."/>
            <person name="Sun H."/>
            <person name="Lowry S."/>
            <person name="LaButti K."/>
            <person name="Han J."/>
            <person name="Copeland A."/>
            <person name="Lindquist E."/>
            <person name="Barry K."/>
            <person name="Schmutz J."/>
            <person name="Baker S.E."/>
            <person name="Ciuffetti L.M."/>
            <person name="Grigoriev I.V."/>
            <person name="Zhong S."/>
            <person name="Turgeon B.G."/>
        </authorList>
    </citation>
    <scope>NUCLEOTIDE SEQUENCE [LARGE SCALE GENOMIC DNA]</scope>
    <source>
        <strain evidence="1 2">FI3</strain>
    </source>
</reference>
<dbReference type="AlphaFoldDB" id="W7E342"/>
<proteinExistence type="predicted"/>
<keyword evidence="2" id="KW-1185">Reference proteome</keyword>
<dbReference type="GeneID" id="26250438"/>
<protein>
    <submittedName>
        <fullName evidence="1">Uncharacterized protein</fullName>
    </submittedName>
</protein>
<dbReference type="RefSeq" id="XP_014551083.1">
    <property type="nucleotide sequence ID" value="XM_014695597.1"/>
</dbReference>
<name>W7E342_BIPV3</name>